<dbReference type="OrthoDB" id="2123952at2759"/>
<dbReference type="InterPro" id="IPR036864">
    <property type="entry name" value="Zn2-C6_fun-type_DNA-bd_sf"/>
</dbReference>
<dbReference type="Proteomes" id="UP000310189">
    <property type="component" value="Unassembled WGS sequence"/>
</dbReference>
<dbReference type="Gene3D" id="4.10.240.10">
    <property type="entry name" value="Zn(2)-C6 fungal-type DNA-binding domain"/>
    <property type="match status" value="1"/>
</dbReference>
<protein>
    <recommendedName>
        <fullName evidence="7">Zn(2)-C6 fungal-type domain-containing protein</fullName>
    </recommendedName>
</protein>
<keyword evidence="5" id="KW-0539">Nucleus</keyword>
<comment type="subcellular location">
    <subcellularLocation>
        <location evidence="1">Nucleus</location>
    </subcellularLocation>
</comment>
<dbReference type="SMART" id="SM00066">
    <property type="entry name" value="GAL4"/>
    <property type="match status" value="1"/>
</dbReference>
<evidence type="ECO:0000256" key="4">
    <source>
        <dbReference type="ARBA" id="ARBA00023163"/>
    </source>
</evidence>
<dbReference type="EMBL" id="SPNW01000095">
    <property type="protein sequence ID" value="TIA85891.1"/>
    <property type="molecule type" value="Genomic_DNA"/>
</dbReference>
<comment type="caution">
    <text evidence="8">The sequence shown here is derived from an EMBL/GenBank/DDBJ whole genome shotgun (WGS) entry which is preliminary data.</text>
</comment>
<keyword evidence="9" id="KW-1185">Reference proteome</keyword>
<dbReference type="PANTHER" id="PTHR47338:SF5">
    <property type="entry name" value="ZN(II)2CYS6 TRANSCRIPTION FACTOR (EUROFUNG)"/>
    <property type="match status" value="1"/>
</dbReference>
<organism evidence="8 9">
    <name type="scientific">Wallemia hederae</name>
    <dbReference type="NCBI Taxonomy" id="1540922"/>
    <lineage>
        <taxon>Eukaryota</taxon>
        <taxon>Fungi</taxon>
        <taxon>Dikarya</taxon>
        <taxon>Basidiomycota</taxon>
        <taxon>Wallemiomycotina</taxon>
        <taxon>Wallemiomycetes</taxon>
        <taxon>Wallemiales</taxon>
        <taxon>Wallemiaceae</taxon>
        <taxon>Wallemia</taxon>
    </lineage>
</organism>
<dbReference type="AlphaFoldDB" id="A0A4T0FCN9"/>
<keyword evidence="4" id="KW-0804">Transcription</keyword>
<evidence type="ECO:0000256" key="2">
    <source>
        <dbReference type="ARBA" id="ARBA00022723"/>
    </source>
</evidence>
<keyword evidence="3" id="KW-0805">Transcription regulation</keyword>
<feature type="domain" description="Zn(2)-C6 fungal-type" evidence="7">
    <location>
        <begin position="63"/>
        <end position="95"/>
    </location>
</feature>
<proteinExistence type="predicted"/>
<dbReference type="SUPFAM" id="SSF57701">
    <property type="entry name" value="Zn2/Cys6 DNA-binding domain"/>
    <property type="match status" value="1"/>
</dbReference>
<dbReference type="PROSITE" id="PS00463">
    <property type="entry name" value="ZN2_CY6_FUNGAL_1"/>
    <property type="match status" value="1"/>
</dbReference>
<dbReference type="GO" id="GO:0008270">
    <property type="term" value="F:zinc ion binding"/>
    <property type="evidence" value="ECO:0007669"/>
    <property type="project" value="InterPro"/>
</dbReference>
<gene>
    <name evidence="8" type="ORF">E3P99_03866</name>
</gene>
<dbReference type="GO" id="GO:0000981">
    <property type="term" value="F:DNA-binding transcription factor activity, RNA polymerase II-specific"/>
    <property type="evidence" value="ECO:0007669"/>
    <property type="project" value="InterPro"/>
</dbReference>
<evidence type="ECO:0000313" key="8">
    <source>
        <dbReference type="EMBL" id="TIA85891.1"/>
    </source>
</evidence>
<dbReference type="CDD" id="cd00067">
    <property type="entry name" value="GAL4"/>
    <property type="match status" value="1"/>
</dbReference>
<evidence type="ECO:0000313" key="9">
    <source>
        <dbReference type="Proteomes" id="UP000310189"/>
    </source>
</evidence>
<feature type="compositionally biased region" description="Low complexity" evidence="6">
    <location>
        <begin position="146"/>
        <end position="161"/>
    </location>
</feature>
<evidence type="ECO:0000259" key="7">
    <source>
        <dbReference type="PROSITE" id="PS50048"/>
    </source>
</evidence>
<dbReference type="GO" id="GO:0005634">
    <property type="term" value="C:nucleus"/>
    <property type="evidence" value="ECO:0007669"/>
    <property type="project" value="UniProtKB-SubCell"/>
</dbReference>
<dbReference type="InterPro" id="IPR050815">
    <property type="entry name" value="TF_fung"/>
</dbReference>
<feature type="region of interest" description="Disordered" evidence="6">
    <location>
        <begin position="104"/>
        <end position="191"/>
    </location>
</feature>
<evidence type="ECO:0000256" key="1">
    <source>
        <dbReference type="ARBA" id="ARBA00004123"/>
    </source>
</evidence>
<evidence type="ECO:0000256" key="3">
    <source>
        <dbReference type="ARBA" id="ARBA00023015"/>
    </source>
</evidence>
<accession>A0A4T0FCN9</accession>
<dbReference type="PROSITE" id="PS50048">
    <property type="entry name" value="ZN2_CY6_FUNGAL_2"/>
    <property type="match status" value="1"/>
</dbReference>
<feature type="compositionally biased region" description="Basic and acidic residues" evidence="6">
    <location>
        <begin position="104"/>
        <end position="117"/>
    </location>
</feature>
<name>A0A4T0FCN9_9BASI</name>
<dbReference type="Pfam" id="PF00172">
    <property type="entry name" value="Zn_clus"/>
    <property type="match status" value="1"/>
</dbReference>
<sequence length="785" mass="88534">MWRCTALSVCMGASRSIADLLSSLSPSLSLPTLSASSLRTATKPKQSARAQAMPKDNGRVLNACMNCRKSKSKCIRTDEGGTCDRCTKKGLECVVDDVIRRRGRDRQPRTSAKRQEAARLAGVSTSLGGKEVAVTRRNTARRTAKTGKSTTSSNSSRSSTGYKQPASQNLVKNDVSDFGDSTPSTPHPFFLSRNSNDGPSILYTSNFPEFAYESSYSAPSLLINPTREYEQSTYWDDLIQERMNETHMERNLAVRLIAADLYTVFSRGDFVATMFHLPSFFDVVVNARKRASLEPALIYSLMAISYNFKGRADLPNAIESKLKSLNYAEKAHTFLMSAVNTSNLSLGLAQAAVCLQYYEFLPKPVFDVQRLGSCLVVADTVIRNLAYSALDADKVTYVLDDDAVPIKTTDLDQPAPPTPVSDAHSPTEEIYTQHDCPCQKWTYNEQLTQKKEGIRFRFLARFAHDESDEKTVRDEEIRRVVWGALNQSWYQQMFQPTLSPLFINDSSNYGIFLTSEHYVSQLPDPSEREWSRRTMYALLDRGKLLCHGAMRLRLPLVEFHLRALKIVEEADRIEAELAKHTCHSGIPRWQVSNVCFITRLVLTAKLRRMADARVKHRAYFSRMQAKKWLEDHSYIYKQVRRRLQAIKTHLTLLQFIGGSIKDAPMILGVLSVQALRCLDVFGLDQDLVLSLYVSRGILGAIEQLLHHHPCDAPDVQRTLNKIREASNFEAESIKRQFKPPNPPPHPPTVEELEQYIDEQGVSDHVSFPKEQEVDISQFLHGVGFA</sequence>
<evidence type="ECO:0000256" key="5">
    <source>
        <dbReference type="ARBA" id="ARBA00023242"/>
    </source>
</evidence>
<keyword evidence="2" id="KW-0479">Metal-binding</keyword>
<evidence type="ECO:0000256" key="6">
    <source>
        <dbReference type="SAM" id="MobiDB-lite"/>
    </source>
</evidence>
<dbReference type="InterPro" id="IPR001138">
    <property type="entry name" value="Zn2Cys6_DnaBD"/>
</dbReference>
<dbReference type="PANTHER" id="PTHR47338">
    <property type="entry name" value="ZN(II)2CYS6 TRANSCRIPTION FACTOR (EUROFUNG)-RELATED"/>
    <property type="match status" value="1"/>
</dbReference>
<reference evidence="8 9" key="1">
    <citation type="submission" date="2019-03" db="EMBL/GenBank/DDBJ databases">
        <title>Sequencing 23 genomes of Wallemia ichthyophaga.</title>
        <authorList>
            <person name="Gostincar C."/>
        </authorList>
    </citation>
    <scope>NUCLEOTIDE SEQUENCE [LARGE SCALE GENOMIC DNA]</scope>
    <source>
        <strain evidence="8 9">EXF-5753</strain>
    </source>
</reference>